<dbReference type="EMBL" id="WWVF01000073">
    <property type="protein sequence ID" value="MZS91122.1"/>
    <property type="molecule type" value="Genomic_DNA"/>
</dbReference>
<dbReference type="RefSeq" id="WP_161276676.1">
    <property type="nucleotide sequence ID" value="NZ_WWUZ01000074.1"/>
</dbReference>
<sequence>MQRFITDERTGIQYELIGDYYYPCLTIENGETPTLTKYGRMRERYLREHRKVLYCNLLTSGKLYEHLAEIDTSACDMAEYLIKEMARKQGVTEELKGKDMMKWIGLMNNIRACVDEIVLNDIVYS</sequence>
<comment type="caution">
    <text evidence="1">The sequence shown here is derived from an EMBL/GenBank/DDBJ whole genome shotgun (WGS) entry which is preliminary data.</text>
</comment>
<organism evidence="1 2">
    <name type="scientific">Blautia wexlerae</name>
    <dbReference type="NCBI Taxonomy" id="418240"/>
    <lineage>
        <taxon>Bacteria</taxon>
        <taxon>Bacillati</taxon>
        <taxon>Bacillota</taxon>
        <taxon>Clostridia</taxon>
        <taxon>Lachnospirales</taxon>
        <taxon>Lachnospiraceae</taxon>
        <taxon>Blautia</taxon>
    </lineage>
</organism>
<reference evidence="1 2" key="1">
    <citation type="journal article" date="2019" name="Nat. Med.">
        <title>A library of human gut bacterial isolates paired with longitudinal multiomics data enables mechanistic microbiome research.</title>
        <authorList>
            <person name="Poyet M."/>
            <person name="Groussin M."/>
            <person name="Gibbons S.M."/>
            <person name="Avila-Pacheco J."/>
            <person name="Jiang X."/>
            <person name="Kearney S.M."/>
            <person name="Perrotta A.R."/>
            <person name="Berdy B."/>
            <person name="Zhao S."/>
            <person name="Lieberman T.D."/>
            <person name="Swanson P.K."/>
            <person name="Smith M."/>
            <person name="Roesemann S."/>
            <person name="Alexander J.E."/>
            <person name="Rich S.A."/>
            <person name="Livny J."/>
            <person name="Vlamakis H."/>
            <person name="Clish C."/>
            <person name="Bullock K."/>
            <person name="Deik A."/>
            <person name="Scott J."/>
            <person name="Pierce K.A."/>
            <person name="Xavier R.J."/>
            <person name="Alm E.J."/>
        </authorList>
    </citation>
    <scope>NUCLEOTIDE SEQUENCE [LARGE SCALE GENOMIC DNA]</scope>
    <source>
        <strain evidence="1 2">BIOML-A12</strain>
    </source>
</reference>
<dbReference type="Pfam" id="PF14198">
    <property type="entry name" value="TnpV"/>
    <property type="match status" value="1"/>
</dbReference>
<name>A0A6L8XZ84_9FIRM</name>
<dbReference type="Proteomes" id="UP000477156">
    <property type="component" value="Unassembled WGS sequence"/>
</dbReference>
<gene>
    <name evidence="1" type="ORF">GT712_19295</name>
</gene>
<protein>
    <submittedName>
        <fullName evidence="1">TnpV protein</fullName>
    </submittedName>
</protein>
<evidence type="ECO:0000313" key="1">
    <source>
        <dbReference type="EMBL" id="MZS91122.1"/>
    </source>
</evidence>
<evidence type="ECO:0000313" key="2">
    <source>
        <dbReference type="Proteomes" id="UP000477156"/>
    </source>
</evidence>
<dbReference type="AlphaFoldDB" id="A0A6L8XZ84"/>
<proteinExistence type="predicted"/>
<accession>A0A6L8XZ84</accession>
<dbReference type="InterPro" id="IPR026989">
    <property type="entry name" value="TnpV"/>
</dbReference>